<evidence type="ECO:0000313" key="3">
    <source>
        <dbReference type="Proteomes" id="UP000298663"/>
    </source>
</evidence>
<name>A0A4U5MEI4_STECR</name>
<feature type="compositionally biased region" description="Basic and acidic residues" evidence="1">
    <location>
        <begin position="1"/>
        <end position="17"/>
    </location>
</feature>
<accession>A0A4U5MEI4</accession>
<reference evidence="2 3" key="1">
    <citation type="journal article" date="2015" name="Genome Biol.">
        <title>Comparative genomics of Steinernema reveals deeply conserved gene regulatory networks.</title>
        <authorList>
            <person name="Dillman A.R."/>
            <person name="Macchietto M."/>
            <person name="Porter C.F."/>
            <person name="Rogers A."/>
            <person name="Williams B."/>
            <person name="Antoshechkin I."/>
            <person name="Lee M.M."/>
            <person name="Goodwin Z."/>
            <person name="Lu X."/>
            <person name="Lewis E.E."/>
            <person name="Goodrich-Blair H."/>
            <person name="Stock S.P."/>
            <person name="Adams B.J."/>
            <person name="Sternberg P.W."/>
            <person name="Mortazavi A."/>
        </authorList>
    </citation>
    <scope>NUCLEOTIDE SEQUENCE [LARGE SCALE GENOMIC DNA]</scope>
    <source>
        <strain evidence="2 3">ALL</strain>
    </source>
</reference>
<comment type="caution">
    <text evidence="2">The sequence shown here is derived from an EMBL/GenBank/DDBJ whole genome shotgun (WGS) entry which is preliminary data.</text>
</comment>
<sequence length="76" mass="8367">MRDSIKDHIQTGREKLADVNCHGTHRNDSPFHASRNQSEGGPFRDAPHKKVDDHDSGDDLVEAFLSRSSSRGGAVL</sequence>
<gene>
    <name evidence="2" type="ORF">L596_023706</name>
</gene>
<keyword evidence="3" id="KW-1185">Reference proteome</keyword>
<dbReference type="EMBL" id="AZBU02000008">
    <property type="protein sequence ID" value="TKR67574.1"/>
    <property type="molecule type" value="Genomic_DNA"/>
</dbReference>
<evidence type="ECO:0000256" key="1">
    <source>
        <dbReference type="SAM" id="MobiDB-lite"/>
    </source>
</evidence>
<reference evidence="2 3" key="2">
    <citation type="journal article" date="2019" name="G3 (Bethesda)">
        <title>Hybrid Assembly of the Genome of the Entomopathogenic Nematode Steinernema carpocapsae Identifies the X-Chromosome.</title>
        <authorList>
            <person name="Serra L."/>
            <person name="Macchietto M."/>
            <person name="Macias-Munoz A."/>
            <person name="McGill C.J."/>
            <person name="Rodriguez I.M."/>
            <person name="Rodriguez B."/>
            <person name="Murad R."/>
            <person name="Mortazavi A."/>
        </authorList>
    </citation>
    <scope>NUCLEOTIDE SEQUENCE [LARGE SCALE GENOMIC DNA]</scope>
    <source>
        <strain evidence="2 3">ALL</strain>
    </source>
</reference>
<dbReference type="Proteomes" id="UP000298663">
    <property type="component" value="Unassembled WGS sequence"/>
</dbReference>
<organism evidence="2 3">
    <name type="scientific">Steinernema carpocapsae</name>
    <name type="common">Entomopathogenic nematode</name>
    <dbReference type="NCBI Taxonomy" id="34508"/>
    <lineage>
        <taxon>Eukaryota</taxon>
        <taxon>Metazoa</taxon>
        <taxon>Ecdysozoa</taxon>
        <taxon>Nematoda</taxon>
        <taxon>Chromadorea</taxon>
        <taxon>Rhabditida</taxon>
        <taxon>Tylenchina</taxon>
        <taxon>Panagrolaimomorpha</taxon>
        <taxon>Strongyloidoidea</taxon>
        <taxon>Steinernematidae</taxon>
        <taxon>Steinernema</taxon>
    </lineage>
</organism>
<protein>
    <submittedName>
        <fullName evidence="2">Uncharacterized protein</fullName>
    </submittedName>
</protein>
<dbReference type="AlphaFoldDB" id="A0A4U5MEI4"/>
<proteinExistence type="predicted"/>
<feature type="region of interest" description="Disordered" evidence="1">
    <location>
        <begin position="1"/>
        <end position="57"/>
    </location>
</feature>
<evidence type="ECO:0000313" key="2">
    <source>
        <dbReference type="EMBL" id="TKR67574.1"/>
    </source>
</evidence>
<feature type="compositionally biased region" description="Basic and acidic residues" evidence="1">
    <location>
        <begin position="45"/>
        <end position="54"/>
    </location>
</feature>